<keyword evidence="5" id="KW-0539">Nucleus</keyword>
<feature type="compositionally biased region" description="Low complexity" evidence="7">
    <location>
        <begin position="1144"/>
        <end position="1154"/>
    </location>
</feature>
<feature type="compositionally biased region" description="Low complexity" evidence="7">
    <location>
        <begin position="65"/>
        <end position="75"/>
    </location>
</feature>
<evidence type="ECO:0000256" key="3">
    <source>
        <dbReference type="ARBA" id="ARBA00022454"/>
    </source>
</evidence>
<dbReference type="OMA" id="FMTPPHL"/>
<evidence type="ECO:0000256" key="6">
    <source>
        <dbReference type="ARBA" id="ARBA00023306"/>
    </source>
</evidence>
<evidence type="ECO:0000313" key="10">
    <source>
        <dbReference type="Proteomes" id="UP000193240"/>
    </source>
</evidence>
<evidence type="ECO:0000313" key="9">
    <source>
        <dbReference type="EMBL" id="OSS54057.1"/>
    </source>
</evidence>
<protein>
    <recommendedName>
        <fullName evidence="8">Telomere-associated protein Rif1 N-terminal domain-containing protein</fullName>
    </recommendedName>
</protein>
<evidence type="ECO:0000256" key="5">
    <source>
        <dbReference type="ARBA" id="ARBA00023242"/>
    </source>
</evidence>
<gene>
    <name evidence="9" type="ORF">B5807_01139</name>
</gene>
<reference evidence="9 10" key="1">
    <citation type="journal article" date="2017" name="Genome Announc.">
        <title>Genome sequence of the saprophytic ascomycete Epicoccum nigrum ICMP 19927 strain isolated from New Zealand.</title>
        <authorList>
            <person name="Fokin M."/>
            <person name="Fleetwood D."/>
            <person name="Weir B.S."/>
            <person name="Villas-Boas S.G."/>
        </authorList>
    </citation>
    <scope>NUCLEOTIDE SEQUENCE [LARGE SCALE GENOMIC DNA]</scope>
    <source>
        <strain evidence="9 10">ICMP 19927</strain>
    </source>
</reference>
<dbReference type="STRING" id="105696.A0A1Y2MEZ4"/>
<accession>A0A1Y2MEZ4</accession>
<evidence type="ECO:0000259" key="8">
    <source>
        <dbReference type="Pfam" id="PF12231"/>
    </source>
</evidence>
<evidence type="ECO:0000256" key="1">
    <source>
        <dbReference type="ARBA" id="ARBA00004123"/>
    </source>
</evidence>
<feature type="compositionally biased region" description="Basic residues" evidence="7">
    <location>
        <begin position="1155"/>
        <end position="1165"/>
    </location>
</feature>
<organism evidence="9 10">
    <name type="scientific">Epicoccum nigrum</name>
    <name type="common">Soil fungus</name>
    <name type="synonym">Epicoccum purpurascens</name>
    <dbReference type="NCBI Taxonomy" id="105696"/>
    <lineage>
        <taxon>Eukaryota</taxon>
        <taxon>Fungi</taxon>
        <taxon>Dikarya</taxon>
        <taxon>Ascomycota</taxon>
        <taxon>Pezizomycotina</taxon>
        <taxon>Dothideomycetes</taxon>
        <taxon>Pleosporomycetidae</taxon>
        <taxon>Pleosporales</taxon>
        <taxon>Pleosporineae</taxon>
        <taxon>Didymellaceae</taxon>
        <taxon>Epicoccum</taxon>
    </lineage>
</organism>
<feature type="region of interest" description="Disordered" evidence="7">
    <location>
        <begin position="1263"/>
        <end position="1328"/>
    </location>
</feature>
<proteinExistence type="predicted"/>
<keyword evidence="3" id="KW-0158">Chromosome</keyword>
<dbReference type="InterPro" id="IPR016024">
    <property type="entry name" value="ARM-type_fold"/>
</dbReference>
<dbReference type="PANTHER" id="PTHR22928:SF3">
    <property type="entry name" value="TELOMERE-ASSOCIATED PROTEIN RIF1"/>
    <property type="match status" value="1"/>
</dbReference>
<evidence type="ECO:0000256" key="7">
    <source>
        <dbReference type="SAM" id="MobiDB-lite"/>
    </source>
</evidence>
<feature type="region of interest" description="Disordered" evidence="7">
    <location>
        <begin position="1"/>
        <end position="83"/>
    </location>
</feature>
<feature type="compositionally biased region" description="Polar residues" evidence="7">
    <location>
        <begin position="1510"/>
        <end position="1526"/>
    </location>
</feature>
<feature type="region of interest" description="Disordered" evidence="7">
    <location>
        <begin position="95"/>
        <end position="114"/>
    </location>
</feature>
<keyword evidence="4" id="KW-0779">Telomere</keyword>
<dbReference type="InterPro" id="IPR022031">
    <property type="entry name" value="Rif1_N"/>
</dbReference>
<feature type="compositionally biased region" description="Polar residues" evidence="7">
    <location>
        <begin position="1555"/>
        <end position="1565"/>
    </location>
</feature>
<dbReference type="InParanoid" id="A0A1Y2MEZ4"/>
<feature type="compositionally biased region" description="Acidic residues" evidence="7">
    <location>
        <begin position="21"/>
        <end position="31"/>
    </location>
</feature>
<feature type="region of interest" description="Disordered" evidence="7">
    <location>
        <begin position="1421"/>
        <end position="1628"/>
    </location>
</feature>
<evidence type="ECO:0000256" key="2">
    <source>
        <dbReference type="ARBA" id="ARBA00004574"/>
    </source>
</evidence>
<feature type="domain" description="Telomere-associated protein Rif1 N-terminal" evidence="8">
    <location>
        <begin position="160"/>
        <end position="528"/>
    </location>
</feature>
<feature type="region of interest" description="Disordered" evidence="7">
    <location>
        <begin position="1108"/>
        <end position="1166"/>
    </location>
</feature>
<dbReference type="GO" id="GO:0140445">
    <property type="term" value="C:chromosome, telomeric repeat region"/>
    <property type="evidence" value="ECO:0007669"/>
    <property type="project" value="TreeGrafter"/>
</dbReference>
<dbReference type="Proteomes" id="UP000193240">
    <property type="component" value="Unassembled WGS sequence"/>
</dbReference>
<feature type="compositionally biased region" description="Basic and acidic residues" evidence="7">
    <location>
        <begin position="1477"/>
        <end position="1487"/>
    </location>
</feature>
<dbReference type="EMBL" id="KZ107838">
    <property type="protein sequence ID" value="OSS54057.1"/>
    <property type="molecule type" value="Genomic_DNA"/>
</dbReference>
<name>A0A1Y2MEZ4_EPING</name>
<keyword evidence="6" id="KW-0131">Cell cycle</keyword>
<dbReference type="GO" id="GO:0000723">
    <property type="term" value="P:telomere maintenance"/>
    <property type="evidence" value="ECO:0007669"/>
    <property type="project" value="TreeGrafter"/>
</dbReference>
<keyword evidence="10" id="KW-1185">Reference proteome</keyword>
<comment type="subcellular location">
    <subcellularLocation>
        <location evidence="2">Chromosome</location>
        <location evidence="2">Telomere</location>
    </subcellularLocation>
    <subcellularLocation>
        <location evidence="1">Nucleus</location>
    </subcellularLocation>
</comment>
<feature type="compositionally biased region" description="Polar residues" evidence="7">
    <location>
        <begin position="1574"/>
        <end position="1584"/>
    </location>
</feature>
<sequence length="1752" mass="195780">MVLSKFESLSVRPPTPPKDIEETDKDIDIDETLQFLEDPFDDKPVQPRAVARVTAKKPLNTPDQSPSSDISIPDSSARKKRVNFEVQTCDSPQKKAVIKSWTPTRSSPLRPLPQTRVSLPLKSILKPTDAIATPPPADEGAAAHQFRSFPEMLESIVKQLAQGERHSRIDAYHSLQRTMQAYDKIPNEQALKNKMTLLTQFIRRDTQAISPTGSGLDSQLIGQALKLLLALFRVPDLVMDEEFCSYMVERSIQIITDASVAKSVVNTHLAMLMQQNFRPRTITATRVEKIMDGLETIQDRVRGFSVQAYRLRIYRKLIQQRPELMVRHTERWFKHTFKALVSGHKDIYQSALDTAIAAAKHVGHDRSVPKAVLAVLNRLRNDGETTMAKVMALELQKMLDGDNASLVPQIWSAVTGLLRDHIEIKYFTDLHDWLKVFEKALKSDNEQVKIYGNVAYAFLIYAVNPSQDTAKSWTNFLSNIPEQQLTRRGSMKKTERDTILCGYATLLYYTFRPDSTHEQLDRFWSEFVVGFWSPLIHQSSSTQAISACHYVTALLNGSRIPWKAQRALDLRFQAMIQLSEIPLVDPRWVRRSLSSVLKFVETLLDSTAWSSSGAAEEDPVKNMWYAVLASLVEASSKEVMASTETKDAMAQIVNLLRRVWDRHTAQLALPQHKEDSWADKFCFLVESVMQKLGPHQFADKCLTRNSQDEFEVASTPSFRAQRNGARISPLIYLVDLLVNQSEGKLSDSVRLRVMKLVLQPGLDAQNTRLGKLELLRDCSTILDGSLKAPMASGFWSQIATLLVLSIGQQVPDSTERVSGQLGKEYDTVVELLSLGSQHLLDAPQGLQVLSAFITMVRKEAGDGALVLAVIERISERVLEPATNKLKCLSYTSVLLQSLPSKTISRRILDQGRQALWPSSPASGRNHDFDPYNHLYSAVISVGATAYNELGPRDVVPTKEFLLALSASIKNCSTSLLAVYLRKSQEVIRIWVEDAQQKLQSKESGVKSLHREVVSLWKGVNEAIERLPRTDSQVLLHFESLITSGFVSRRRSIVNISIATWNKTFGKEDDLRYPKRLEAVLRRLHNSVELVLPSLDLTDDASDAELSFYDSDESTNSRRRSARSSRIKESPFKIMKPERNLKPQSPTVSSPASRRTSSRRTPKIRLRHDNSQIHFEAIVSSPTNPFVQDSQILTERQKEMIEHQRLSGGLFADMGALSPQHAPPSPLELHSDVQSIDDLPTRKTRTTPLKALAKMGPMDVFLGSSPTPHARRNSQKIVSDDTDIATPTAVRTVRVSQDQDLHSSPPWFDKQSLKSKQLREEDATESSVYQRSDRLYSASFDDGTTMDEEALAAAAQLAEEEEQLKNHFEPSDDIMSDAPSSTIDMQLTAQFDADTQTAEATTNPAEPVQELHSVFVDAASHPTTQSNVPATQDGSDTEVAPIPKSVRGRKGRRADTSSTSRVEDSCNSTPGRNTPRSQDVRRSTRHSMDSPVHIELSRVKKQKKPRRSQKDASVSGQISSPVPSQLETADEELEPAVVASPIERMSNAKKRKSMDESPTNLNTPTKSGRKRGMPRSQSNLSQVESVTDVPEGDRPAPSKRARQSLDMDVSEAKFTPPPPPQEQHSSSKRISHVQVTPRHIKASAPAVAEQIAASIITVADTVPTVAHSALVQNQIQPQQQTANGSATPNRSFAERVILTPRSIINKIVEIKNYFLNAPRLTMTLEEEHELDNALFHIRRNMHAAGIRGEGRDI</sequence>
<feature type="compositionally biased region" description="Basic and acidic residues" evidence="7">
    <location>
        <begin position="1125"/>
        <end position="1140"/>
    </location>
</feature>
<dbReference type="Pfam" id="PF12231">
    <property type="entry name" value="Rif1_N"/>
    <property type="match status" value="1"/>
</dbReference>
<dbReference type="GO" id="GO:0005634">
    <property type="term" value="C:nucleus"/>
    <property type="evidence" value="ECO:0007669"/>
    <property type="project" value="UniProtKB-SubCell"/>
</dbReference>
<evidence type="ECO:0000256" key="4">
    <source>
        <dbReference type="ARBA" id="ARBA00022895"/>
    </source>
</evidence>
<dbReference type="SUPFAM" id="SSF48371">
    <property type="entry name" value="ARM repeat"/>
    <property type="match status" value="1"/>
</dbReference>
<feature type="compositionally biased region" description="Polar residues" evidence="7">
    <location>
        <begin position="1455"/>
        <end position="1476"/>
    </location>
</feature>
<dbReference type="PANTHER" id="PTHR22928">
    <property type="entry name" value="TELOMERE-ASSOCIATED PROTEIN RIF1"/>
    <property type="match status" value="1"/>
</dbReference>
<feature type="compositionally biased region" description="Polar residues" evidence="7">
    <location>
        <begin position="1421"/>
        <end position="1433"/>
    </location>
</feature>